<feature type="transmembrane region" description="Helical" evidence="1">
    <location>
        <begin position="73"/>
        <end position="96"/>
    </location>
</feature>
<dbReference type="EMBL" id="JBHSEK010000028">
    <property type="protein sequence ID" value="MFC4492420.1"/>
    <property type="molecule type" value="Genomic_DNA"/>
</dbReference>
<feature type="transmembrane region" description="Helical" evidence="1">
    <location>
        <begin position="6"/>
        <end position="25"/>
    </location>
</feature>
<keyword evidence="1" id="KW-1133">Transmembrane helix</keyword>
<comment type="caution">
    <text evidence="2">The sequence shown here is derived from an EMBL/GenBank/DDBJ whole genome shotgun (WGS) entry which is preliminary data.</text>
</comment>
<evidence type="ECO:0000256" key="1">
    <source>
        <dbReference type="SAM" id="Phobius"/>
    </source>
</evidence>
<dbReference type="RefSeq" id="WP_231464073.1">
    <property type="nucleotide sequence ID" value="NZ_JAJOHW010000119.1"/>
</dbReference>
<evidence type="ECO:0000313" key="3">
    <source>
        <dbReference type="Proteomes" id="UP001595999"/>
    </source>
</evidence>
<sequence>MAILIFALTLLAAPIFWQIALLVLWRRGDRPVARVLLIQAAIPAAYFSLAAALDPDNLALLHTGLGAMIDALVSLAASGCGYLAAVIATSFAIMAWRRRNRQQLAAARLDGRP</sequence>
<proteinExistence type="predicted"/>
<evidence type="ECO:0000313" key="2">
    <source>
        <dbReference type="EMBL" id="MFC4492420.1"/>
    </source>
</evidence>
<dbReference type="Proteomes" id="UP001595999">
    <property type="component" value="Unassembled WGS sequence"/>
</dbReference>
<protein>
    <submittedName>
        <fullName evidence="2">Uncharacterized protein</fullName>
    </submittedName>
</protein>
<keyword evidence="1" id="KW-0812">Transmembrane</keyword>
<gene>
    <name evidence="2" type="ORF">ACFO0R_22650</name>
</gene>
<keyword evidence="3" id="KW-1185">Reference proteome</keyword>
<organism evidence="2 3">
    <name type="scientific">Chromobacterium aquaticum</name>
    <dbReference type="NCBI Taxonomy" id="467180"/>
    <lineage>
        <taxon>Bacteria</taxon>
        <taxon>Pseudomonadati</taxon>
        <taxon>Pseudomonadota</taxon>
        <taxon>Betaproteobacteria</taxon>
        <taxon>Neisseriales</taxon>
        <taxon>Chromobacteriaceae</taxon>
        <taxon>Chromobacterium</taxon>
    </lineage>
</organism>
<keyword evidence="1" id="KW-0472">Membrane</keyword>
<feature type="transmembrane region" description="Helical" evidence="1">
    <location>
        <begin position="32"/>
        <end position="53"/>
    </location>
</feature>
<reference evidence="3" key="1">
    <citation type="journal article" date="2019" name="Int. J. Syst. Evol. Microbiol.">
        <title>The Global Catalogue of Microorganisms (GCM) 10K type strain sequencing project: providing services to taxonomists for standard genome sequencing and annotation.</title>
        <authorList>
            <consortium name="The Broad Institute Genomics Platform"/>
            <consortium name="The Broad Institute Genome Sequencing Center for Infectious Disease"/>
            <person name="Wu L."/>
            <person name="Ma J."/>
        </authorList>
    </citation>
    <scope>NUCLEOTIDE SEQUENCE [LARGE SCALE GENOMIC DNA]</scope>
    <source>
        <strain evidence="3">CGMCC 4.7608</strain>
    </source>
</reference>
<accession>A0ABV9A0R5</accession>
<name>A0ABV9A0R5_9NEIS</name>